<evidence type="ECO:0000313" key="2">
    <source>
        <dbReference type="EMBL" id="EYC22578.1"/>
    </source>
</evidence>
<feature type="region of interest" description="Disordered" evidence="1">
    <location>
        <begin position="48"/>
        <end position="73"/>
    </location>
</feature>
<feature type="region of interest" description="Disordered" evidence="1">
    <location>
        <begin position="1"/>
        <end position="22"/>
    </location>
</feature>
<organism evidence="2 3">
    <name type="scientific">Ancylostoma ceylanicum</name>
    <dbReference type="NCBI Taxonomy" id="53326"/>
    <lineage>
        <taxon>Eukaryota</taxon>
        <taxon>Metazoa</taxon>
        <taxon>Ecdysozoa</taxon>
        <taxon>Nematoda</taxon>
        <taxon>Chromadorea</taxon>
        <taxon>Rhabditida</taxon>
        <taxon>Rhabditina</taxon>
        <taxon>Rhabditomorpha</taxon>
        <taxon>Strongyloidea</taxon>
        <taxon>Ancylostomatidae</taxon>
        <taxon>Ancylostomatinae</taxon>
        <taxon>Ancylostoma</taxon>
    </lineage>
</organism>
<proteinExistence type="predicted"/>
<evidence type="ECO:0000313" key="3">
    <source>
        <dbReference type="Proteomes" id="UP000024635"/>
    </source>
</evidence>
<comment type="caution">
    <text evidence="2">The sequence shown here is derived from an EMBL/GenBank/DDBJ whole genome shotgun (WGS) entry which is preliminary data.</text>
</comment>
<reference evidence="3" key="1">
    <citation type="journal article" date="2015" name="Nat. Genet.">
        <title>The genome and transcriptome of the zoonotic hookworm Ancylostoma ceylanicum identify infection-specific gene families.</title>
        <authorList>
            <person name="Schwarz E.M."/>
            <person name="Hu Y."/>
            <person name="Antoshechkin I."/>
            <person name="Miller M.M."/>
            <person name="Sternberg P.W."/>
            <person name="Aroian R.V."/>
        </authorList>
    </citation>
    <scope>NUCLEOTIDE SEQUENCE</scope>
    <source>
        <strain evidence="3">HY135</strain>
    </source>
</reference>
<dbReference type="EMBL" id="JARK01001353">
    <property type="protein sequence ID" value="EYC22578.1"/>
    <property type="molecule type" value="Genomic_DNA"/>
</dbReference>
<accession>A0A016V7A4</accession>
<name>A0A016V7A4_9BILA</name>
<keyword evidence="3" id="KW-1185">Reference proteome</keyword>
<protein>
    <submittedName>
        <fullName evidence="2">Uncharacterized protein</fullName>
    </submittedName>
</protein>
<gene>
    <name evidence="2" type="primary">Acey_s0017.g3435</name>
    <name evidence="2" type="ORF">Y032_0017g3435</name>
</gene>
<dbReference type="Proteomes" id="UP000024635">
    <property type="component" value="Unassembled WGS sequence"/>
</dbReference>
<dbReference type="AlphaFoldDB" id="A0A016V7A4"/>
<evidence type="ECO:0000256" key="1">
    <source>
        <dbReference type="SAM" id="MobiDB-lite"/>
    </source>
</evidence>
<sequence length="73" mass="8194">MSLRPLARWDQRGSDAAARGTHALKEHDVLNLLIAEMLAEESPPTLLGKWSRHHASTTPTQTKQCSRMNRSQC</sequence>
<feature type="compositionally biased region" description="Polar residues" evidence="1">
    <location>
        <begin position="56"/>
        <end position="73"/>
    </location>
</feature>